<dbReference type="InterPro" id="IPR015897">
    <property type="entry name" value="CHK_kinase-like"/>
</dbReference>
<proteinExistence type="predicted"/>
<dbReference type="EMBL" id="JAZDUA010000201">
    <property type="protein sequence ID" value="KAK7864503.1"/>
    <property type="molecule type" value="Genomic_DNA"/>
</dbReference>
<dbReference type="InterPro" id="IPR004119">
    <property type="entry name" value="EcKL"/>
</dbReference>
<feature type="domain" description="CHK kinase-like" evidence="1">
    <location>
        <begin position="141"/>
        <end position="340"/>
    </location>
</feature>
<dbReference type="SMART" id="SM00587">
    <property type="entry name" value="CHK"/>
    <property type="match status" value="1"/>
</dbReference>
<accession>A0AAN9VIL9</accession>
<dbReference type="PANTHER" id="PTHR11012:SF57">
    <property type="entry name" value="LD10016P"/>
    <property type="match status" value="1"/>
</dbReference>
<evidence type="ECO:0000259" key="1">
    <source>
        <dbReference type="SMART" id="SM00587"/>
    </source>
</evidence>
<organism evidence="2 3">
    <name type="scientific">Gryllus longicercus</name>
    <dbReference type="NCBI Taxonomy" id="2509291"/>
    <lineage>
        <taxon>Eukaryota</taxon>
        <taxon>Metazoa</taxon>
        <taxon>Ecdysozoa</taxon>
        <taxon>Arthropoda</taxon>
        <taxon>Hexapoda</taxon>
        <taxon>Insecta</taxon>
        <taxon>Pterygota</taxon>
        <taxon>Neoptera</taxon>
        <taxon>Polyneoptera</taxon>
        <taxon>Orthoptera</taxon>
        <taxon>Ensifera</taxon>
        <taxon>Gryllidea</taxon>
        <taxon>Grylloidea</taxon>
        <taxon>Gryllidae</taxon>
        <taxon>Gryllinae</taxon>
        <taxon>Gryllus</taxon>
    </lineage>
</organism>
<keyword evidence="3" id="KW-1185">Reference proteome</keyword>
<gene>
    <name evidence="2" type="ORF">R5R35_003117</name>
</gene>
<sequence length="429" mass="49376">MFCVCENILLSDISSKLTSDSLKEFLREEFGPDAEFVQYKILTGASKGESYLSTVYRIEVEGKSSRDEKKLVLHLIVKCLPASAARRKTFRSLEFFRNEVAFYNKVVPAFIEFQNKQKPKHPFVEFPRCYFALADGENDIVVMEDVSYKNYKTTNRQDGLNYEQCEILMNVLGRFHALSIAMKEKEPGAFKEAVPSLFETYYKPETKAWYINQLQLFTDIAIDAVTKELLEKVYEEKLRKFADNSCFDRMCEYVKPKEPYAVISHGDAWAPNFLVRRSAENENGKVEGICMIDYQLARYSSPVLDISFFLYSCASENVLFNQFDDILKAYYKSLIDFVTDLGLPAEILFPFKEFQKEILSYFAFGLGMSLESVPLSILDADQTPDVESMSGEEEIPLTEIWALKPIESKEGRMRLALNVKHAVDNKFIL</sequence>
<dbReference type="Gene3D" id="3.90.1200.10">
    <property type="match status" value="1"/>
</dbReference>
<evidence type="ECO:0000313" key="3">
    <source>
        <dbReference type="Proteomes" id="UP001378592"/>
    </source>
</evidence>
<dbReference type="PANTHER" id="PTHR11012">
    <property type="entry name" value="PROTEIN KINASE-LIKE DOMAIN-CONTAINING"/>
    <property type="match status" value="1"/>
</dbReference>
<dbReference type="Pfam" id="PF02958">
    <property type="entry name" value="EcKL"/>
    <property type="match status" value="1"/>
</dbReference>
<evidence type="ECO:0000313" key="2">
    <source>
        <dbReference type="EMBL" id="KAK7864503.1"/>
    </source>
</evidence>
<name>A0AAN9VIL9_9ORTH</name>
<reference evidence="2 3" key="1">
    <citation type="submission" date="2024-03" db="EMBL/GenBank/DDBJ databases">
        <title>The genome assembly and annotation of the cricket Gryllus longicercus Weissman &amp; Gray.</title>
        <authorList>
            <person name="Szrajer S."/>
            <person name="Gray D."/>
            <person name="Ylla G."/>
        </authorList>
    </citation>
    <scope>NUCLEOTIDE SEQUENCE [LARGE SCALE GENOMIC DNA]</scope>
    <source>
        <strain evidence="2">DAG 2021-001</strain>
        <tissue evidence="2">Whole body minus gut</tissue>
    </source>
</reference>
<comment type="caution">
    <text evidence="2">The sequence shown here is derived from an EMBL/GenBank/DDBJ whole genome shotgun (WGS) entry which is preliminary data.</text>
</comment>
<dbReference type="AlphaFoldDB" id="A0AAN9VIL9"/>
<protein>
    <recommendedName>
        <fullName evidence="1">CHK kinase-like domain-containing protein</fullName>
    </recommendedName>
</protein>
<dbReference type="Proteomes" id="UP001378592">
    <property type="component" value="Unassembled WGS sequence"/>
</dbReference>
<dbReference type="SUPFAM" id="SSF56112">
    <property type="entry name" value="Protein kinase-like (PK-like)"/>
    <property type="match status" value="1"/>
</dbReference>
<dbReference type="InterPro" id="IPR011009">
    <property type="entry name" value="Kinase-like_dom_sf"/>
</dbReference>